<reference evidence="4" key="1">
    <citation type="submission" date="2023-03" db="EMBL/GenBank/DDBJ databases">
        <title>Andean soil-derived lignocellulolytic bacterial consortium as a source of novel taxa and putative plastic-active enzymes.</title>
        <authorList>
            <person name="Diaz-Garcia L."/>
            <person name="Chuvochina M."/>
            <person name="Feuerriegel G."/>
            <person name="Bunk B."/>
            <person name="Sproer C."/>
            <person name="Streit W.R."/>
            <person name="Rodriguez L.M."/>
            <person name="Overmann J."/>
            <person name="Jimenez D.J."/>
        </authorList>
    </citation>
    <scope>NUCLEOTIDE SEQUENCE</scope>
    <source>
        <strain evidence="4">MAG 7</strain>
    </source>
</reference>
<dbReference type="Gene3D" id="2.60.40.1080">
    <property type="match status" value="1"/>
</dbReference>
<feature type="chain" id="PRO_5042485051" evidence="1">
    <location>
        <begin position="22"/>
        <end position="860"/>
    </location>
</feature>
<feature type="domain" description="Secretion system C-terminal sorting" evidence="3">
    <location>
        <begin position="781"/>
        <end position="854"/>
    </location>
</feature>
<protein>
    <submittedName>
        <fullName evidence="4">MBG domain-containing protein</fullName>
    </submittedName>
</protein>
<dbReference type="SUPFAM" id="SSF49373">
    <property type="entry name" value="Invasin/intimin cell-adhesion fragments"/>
    <property type="match status" value="1"/>
</dbReference>
<dbReference type="InterPro" id="IPR008964">
    <property type="entry name" value="Invasin/intimin_cell_adhesion"/>
</dbReference>
<dbReference type="Pfam" id="PF18962">
    <property type="entry name" value="Por_Secre_tail"/>
    <property type="match status" value="1"/>
</dbReference>
<dbReference type="EMBL" id="CP119311">
    <property type="protein sequence ID" value="WEK33611.1"/>
    <property type="molecule type" value="Genomic_DNA"/>
</dbReference>
<proteinExistence type="predicted"/>
<dbReference type="AlphaFoldDB" id="A0AAJ5WKN0"/>
<sequence>MQPRTVLTAFFVLLLVNLSFAQAPGIDHRINDQSTQDQQQVELDIAHNGWIYAAHTVTEGNKGGIVYRCSKDNGVTWTTLYSSLVANSRIKYFQVIAAGKFHSWMRSFLFVVQENTQTQESSIAVYSFNGITLQPIGNPYLESFPASATITGFSAASDKIIPAEYISTYSLAIAYSVNISGSSQIRYRLSADGGLSFEQNQLTIASSTAWLRNVHLAFGRSGIGSNGRYMAVWEEASSAAAAYAAIRYTRNNTNIRSEFLPSIQLDTIGGRTGNQARHPRIAASSTMLDNDSSSVTAIVLAEYAGGGSQQIVGFYNMRAHYTNEWYPSNISEEGSWPDLVYDSANFSFHATYLDQTGQQLVGRNISYNLRPTTAWSMEYANYADTVSGLSIARPRVTMDPRYRLPAYGWAASMNGLGVAYVDPGINTGKLKQTLSWQLQTEEGVAEGIYGDEPVNGAAMASSGLTPTYSSSDPEVASVTADGSVSIRKVGSAVITASQEGNSSYNPAIPINFMLQIEPKVLTVIAENSDRPFGEANPDLVIRYEGFVPGDDVSSLSEEPILWTEAETATEMGQYPIYVIGGWAENYYVEPVNGLLTIGGANLTITGQPADTAVCGNQSALFNAVATATSPLVNVSYQWQISEDGQGNWQDIDGATNAQLNLSPAQALVSNDKWFQCKISVTGTTSTTRPAQLSGKAVMPVDLLVPDEVCVDDKTLGLSASITGGVFSGTGISGNTWDLQIPAAGPQTLTYTYTDSDGCEGELTKTVQLKVCGDELIEVMGVYPNPNRGRATVKILLREQPGQWQFTLTSMHGQLAANRAITLRVGWNQFELDMQQLAAGVYVLSAYTGNSKKKHIKVMKQ</sequence>
<gene>
    <name evidence="4" type="ORF">P0Y53_14055</name>
</gene>
<keyword evidence="1" id="KW-0732">Signal</keyword>
<dbReference type="Proteomes" id="UP001220610">
    <property type="component" value="Chromosome"/>
</dbReference>
<name>A0AAJ5WKN0_9BACT</name>
<evidence type="ECO:0000259" key="2">
    <source>
        <dbReference type="Pfam" id="PF18676"/>
    </source>
</evidence>
<accession>A0AAJ5WKN0</accession>
<dbReference type="SUPFAM" id="SSF50939">
    <property type="entry name" value="Sialidases"/>
    <property type="match status" value="1"/>
</dbReference>
<organism evidence="4 5">
    <name type="scientific">Candidatus Pseudobacter hemicellulosilyticus</name>
    <dbReference type="NCBI Taxonomy" id="3121375"/>
    <lineage>
        <taxon>Bacteria</taxon>
        <taxon>Pseudomonadati</taxon>
        <taxon>Bacteroidota</taxon>
        <taxon>Chitinophagia</taxon>
        <taxon>Chitinophagales</taxon>
        <taxon>Chitinophagaceae</taxon>
        <taxon>Pseudobacter</taxon>
    </lineage>
</organism>
<evidence type="ECO:0000256" key="1">
    <source>
        <dbReference type="SAM" id="SignalP"/>
    </source>
</evidence>
<dbReference type="Gene3D" id="3.30.160.710">
    <property type="match status" value="1"/>
</dbReference>
<dbReference type="InterPro" id="IPR026444">
    <property type="entry name" value="Secre_tail"/>
</dbReference>
<feature type="signal peptide" evidence="1">
    <location>
        <begin position="1"/>
        <end position="21"/>
    </location>
</feature>
<evidence type="ECO:0000259" key="3">
    <source>
        <dbReference type="Pfam" id="PF18962"/>
    </source>
</evidence>
<dbReference type="Pfam" id="PF18676">
    <property type="entry name" value="MBG_2"/>
    <property type="match status" value="1"/>
</dbReference>
<dbReference type="Gene3D" id="2.60.40.10">
    <property type="entry name" value="Immunoglobulins"/>
    <property type="match status" value="1"/>
</dbReference>
<dbReference type="InterPro" id="IPR013783">
    <property type="entry name" value="Ig-like_fold"/>
</dbReference>
<evidence type="ECO:0000313" key="5">
    <source>
        <dbReference type="Proteomes" id="UP001220610"/>
    </source>
</evidence>
<dbReference type="NCBIfam" id="TIGR04183">
    <property type="entry name" value="Por_Secre_tail"/>
    <property type="match status" value="1"/>
</dbReference>
<evidence type="ECO:0000313" key="4">
    <source>
        <dbReference type="EMBL" id="WEK33611.1"/>
    </source>
</evidence>
<feature type="domain" description="MBG" evidence="2">
    <location>
        <begin position="521"/>
        <end position="596"/>
    </location>
</feature>
<dbReference type="InterPro" id="IPR041286">
    <property type="entry name" value="MBG_2"/>
</dbReference>
<dbReference type="InterPro" id="IPR036278">
    <property type="entry name" value="Sialidase_sf"/>
</dbReference>